<organism evidence="1 2">
    <name type="scientific">Melastoma candidum</name>
    <dbReference type="NCBI Taxonomy" id="119954"/>
    <lineage>
        <taxon>Eukaryota</taxon>
        <taxon>Viridiplantae</taxon>
        <taxon>Streptophyta</taxon>
        <taxon>Embryophyta</taxon>
        <taxon>Tracheophyta</taxon>
        <taxon>Spermatophyta</taxon>
        <taxon>Magnoliopsida</taxon>
        <taxon>eudicotyledons</taxon>
        <taxon>Gunneridae</taxon>
        <taxon>Pentapetalae</taxon>
        <taxon>rosids</taxon>
        <taxon>malvids</taxon>
        <taxon>Myrtales</taxon>
        <taxon>Melastomataceae</taxon>
        <taxon>Melastomatoideae</taxon>
        <taxon>Melastomateae</taxon>
        <taxon>Melastoma</taxon>
    </lineage>
</organism>
<sequence>MTAAGYHCPCSRGSGDGATPVIVMVINQMWSGGVNIFYRLAAQDGMNLRIVVAYRFLFATAFLFPLALVIERNRRPTLTWAVLLQAFCCALLGGALGQNLSLASIAMTSATYGAAMNNLIPAFTFVFAVFFGLEKLRIKRADGIAKVVGTLMGIGGAMVLTFYKGLEIHIWPTHDQTVHSERDGSRRGSSQAQPGNPLVGSMLAVGACVSYAMYMIIQAKLTKRYPCPFSSTAIILAMSAAQAVMVALCGKGEWSEWKLGWNIRLLAVSYMGIMGSGICLVLVVWCMKKRGPLFAAVFNPLCLVFVAVVGSIFLGEKLHLGSLIGAALIVIGLYLVVWAKSEETKVMEHHKLPSKISQLSSQSTASTAMAAHNASTLGKDHDHIIIEDDNHNPPDAGDGPGAAAKT</sequence>
<gene>
    <name evidence="1" type="ORF">MLD38_032181</name>
</gene>
<dbReference type="EMBL" id="CM042889">
    <property type="protein sequence ID" value="KAI4318483.1"/>
    <property type="molecule type" value="Genomic_DNA"/>
</dbReference>
<protein>
    <submittedName>
        <fullName evidence="1">Uncharacterized protein</fullName>
    </submittedName>
</protein>
<proteinExistence type="predicted"/>
<evidence type="ECO:0000313" key="2">
    <source>
        <dbReference type="Proteomes" id="UP001057402"/>
    </source>
</evidence>
<reference evidence="2" key="1">
    <citation type="journal article" date="2023" name="Front. Plant Sci.">
        <title>Chromosomal-level genome assembly of Melastoma candidum provides insights into trichome evolution.</title>
        <authorList>
            <person name="Zhong Y."/>
            <person name="Wu W."/>
            <person name="Sun C."/>
            <person name="Zou P."/>
            <person name="Liu Y."/>
            <person name="Dai S."/>
            <person name="Zhou R."/>
        </authorList>
    </citation>
    <scope>NUCLEOTIDE SEQUENCE [LARGE SCALE GENOMIC DNA]</scope>
</reference>
<keyword evidence="2" id="KW-1185">Reference proteome</keyword>
<accession>A0ACB9M3G9</accession>
<name>A0ACB9M3G9_9MYRT</name>
<evidence type="ECO:0000313" key="1">
    <source>
        <dbReference type="EMBL" id="KAI4318483.1"/>
    </source>
</evidence>
<comment type="caution">
    <text evidence="1">The sequence shown here is derived from an EMBL/GenBank/DDBJ whole genome shotgun (WGS) entry which is preliminary data.</text>
</comment>
<dbReference type="Proteomes" id="UP001057402">
    <property type="component" value="Chromosome 10"/>
</dbReference>